<dbReference type="Proteomes" id="UP000177876">
    <property type="component" value="Unassembled WGS sequence"/>
</dbReference>
<keyword evidence="2" id="KW-0456">Lyase</keyword>
<dbReference type="SMART" id="SM01007">
    <property type="entry name" value="Aldolase_II"/>
    <property type="match status" value="1"/>
</dbReference>
<comment type="caution">
    <text evidence="4">The sequence shown here is derived from an EMBL/GenBank/DDBJ whole genome shotgun (WGS) entry which is preliminary data.</text>
</comment>
<dbReference type="PANTHER" id="PTHR22789">
    <property type="entry name" value="FUCULOSE PHOSPHATE ALDOLASE"/>
    <property type="match status" value="1"/>
</dbReference>
<dbReference type="InterPro" id="IPR050197">
    <property type="entry name" value="Aldolase_class_II_sugar_metab"/>
</dbReference>
<dbReference type="AlphaFoldDB" id="A0A1F2WGV7"/>
<feature type="domain" description="Class II aldolase/adducin N-terminal" evidence="3">
    <location>
        <begin position="9"/>
        <end position="185"/>
    </location>
</feature>
<dbReference type="GO" id="GO:0019323">
    <property type="term" value="P:pentose catabolic process"/>
    <property type="evidence" value="ECO:0007669"/>
    <property type="project" value="TreeGrafter"/>
</dbReference>
<gene>
    <name evidence="4" type="ORF">A2Y75_00825</name>
</gene>
<proteinExistence type="predicted"/>
<dbReference type="GO" id="GO:0046872">
    <property type="term" value="F:metal ion binding"/>
    <property type="evidence" value="ECO:0007669"/>
    <property type="project" value="UniProtKB-KW"/>
</dbReference>
<dbReference type="InterPro" id="IPR036409">
    <property type="entry name" value="Aldolase_II/adducin_N_sf"/>
</dbReference>
<evidence type="ECO:0000256" key="1">
    <source>
        <dbReference type="ARBA" id="ARBA00022723"/>
    </source>
</evidence>
<dbReference type="Gene3D" id="3.40.225.10">
    <property type="entry name" value="Class II aldolase/adducin N-terminal domain"/>
    <property type="match status" value="1"/>
</dbReference>
<sequence length="216" mass="23492">MQDETASRNLICEIGSRVWQRGMASANSGNLSLRLEDGNILITPTLVSKGFMKPEQLLLMNPAGEVLAGDGYPTSETPMHLRLYKEREAIGAVVHGHPPVSTAFAVAGKALDLHLVPEAVVFLGDVPLVPFNMPGSPELADAIVPYLEKYDAVLLENHGVLCWGSNLEQAYHRLETVEFCATVTLTAKLLGGARELPVEPLRNLLAIREIMKRSEA</sequence>
<evidence type="ECO:0000256" key="2">
    <source>
        <dbReference type="ARBA" id="ARBA00023239"/>
    </source>
</evidence>
<dbReference type="Pfam" id="PF00596">
    <property type="entry name" value="Aldolase_II"/>
    <property type="match status" value="1"/>
</dbReference>
<organism evidence="4 5">
    <name type="scientific">Candidatus Solincola sediminis</name>
    <dbReference type="NCBI Taxonomy" id="1797199"/>
    <lineage>
        <taxon>Bacteria</taxon>
        <taxon>Bacillati</taxon>
        <taxon>Actinomycetota</taxon>
        <taxon>Candidatus Geothermincolia</taxon>
        <taxon>Candidatus Geothermincolales</taxon>
        <taxon>Candidatus Geothermincolaceae</taxon>
        <taxon>Candidatus Solincola</taxon>
    </lineage>
</organism>
<keyword evidence="1" id="KW-0479">Metal-binding</keyword>
<accession>A0A1F2WGV7</accession>
<dbReference type="InterPro" id="IPR001303">
    <property type="entry name" value="Aldolase_II/adducin_N"/>
</dbReference>
<evidence type="ECO:0000259" key="3">
    <source>
        <dbReference type="SMART" id="SM01007"/>
    </source>
</evidence>
<dbReference type="GO" id="GO:0005829">
    <property type="term" value="C:cytosol"/>
    <property type="evidence" value="ECO:0007669"/>
    <property type="project" value="TreeGrafter"/>
</dbReference>
<dbReference type="SUPFAM" id="SSF53639">
    <property type="entry name" value="AraD/HMP-PK domain-like"/>
    <property type="match status" value="1"/>
</dbReference>
<evidence type="ECO:0000313" key="4">
    <source>
        <dbReference type="EMBL" id="OFW56099.1"/>
    </source>
</evidence>
<dbReference type="PANTHER" id="PTHR22789:SF0">
    <property type="entry name" value="3-OXO-TETRONATE 4-PHOSPHATE DECARBOXYLASE-RELATED"/>
    <property type="match status" value="1"/>
</dbReference>
<name>A0A1F2WGV7_9ACTN</name>
<dbReference type="STRING" id="1797197.A2Y75_00825"/>
<dbReference type="EMBL" id="MELK01000049">
    <property type="protein sequence ID" value="OFW56099.1"/>
    <property type="molecule type" value="Genomic_DNA"/>
</dbReference>
<evidence type="ECO:0000313" key="5">
    <source>
        <dbReference type="Proteomes" id="UP000177876"/>
    </source>
</evidence>
<reference evidence="4 5" key="1">
    <citation type="journal article" date="2016" name="Nat. Commun.">
        <title>Thousands of microbial genomes shed light on interconnected biogeochemical processes in an aquifer system.</title>
        <authorList>
            <person name="Anantharaman K."/>
            <person name="Brown C.T."/>
            <person name="Hug L.A."/>
            <person name="Sharon I."/>
            <person name="Castelle C.J."/>
            <person name="Probst A.J."/>
            <person name="Thomas B.C."/>
            <person name="Singh A."/>
            <person name="Wilkins M.J."/>
            <person name="Karaoz U."/>
            <person name="Brodie E.L."/>
            <person name="Williams K.H."/>
            <person name="Hubbard S.S."/>
            <person name="Banfield J.F."/>
        </authorList>
    </citation>
    <scope>NUCLEOTIDE SEQUENCE [LARGE SCALE GENOMIC DNA]</scope>
</reference>
<protein>
    <recommendedName>
        <fullName evidence="3">Class II aldolase/adducin N-terminal domain-containing protein</fullName>
    </recommendedName>
</protein>
<dbReference type="GO" id="GO:0016832">
    <property type="term" value="F:aldehyde-lyase activity"/>
    <property type="evidence" value="ECO:0007669"/>
    <property type="project" value="TreeGrafter"/>
</dbReference>